<dbReference type="OrthoDB" id="3885507at2"/>
<dbReference type="InterPro" id="IPR001930">
    <property type="entry name" value="Peptidase_M1"/>
</dbReference>
<dbReference type="InterPro" id="IPR042097">
    <property type="entry name" value="Aminopeptidase_N-like_N_sf"/>
</dbReference>
<protein>
    <recommendedName>
        <fullName evidence="5">Aminopeptidase N</fullName>
        <ecNumber evidence="4">3.4.11.2</ecNumber>
    </recommendedName>
    <alternativeName>
        <fullName evidence="11">Alanine aminopeptidase</fullName>
    </alternativeName>
    <alternativeName>
        <fullName evidence="12">Lysyl aminopeptidase</fullName>
    </alternativeName>
</protein>
<comment type="similarity">
    <text evidence="3">Belongs to the peptidase M1 family.</text>
</comment>
<dbReference type="PRINTS" id="PR00756">
    <property type="entry name" value="ALADIPTASE"/>
</dbReference>
<dbReference type="InterPro" id="IPR045357">
    <property type="entry name" value="Aminopeptidase_N-like_N"/>
</dbReference>
<dbReference type="GO" id="GO:0008270">
    <property type="term" value="F:zinc ion binding"/>
    <property type="evidence" value="ECO:0007669"/>
    <property type="project" value="InterPro"/>
</dbReference>
<dbReference type="GO" id="GO:0016285">
    <property type="term" value="F:alanyl aminopeptidase activity"/>
    <property type="evidence" value="ECO:0007669"/>
    <property type="project" value="UniProtKB-EC"/>
</dbReference>
<accession>A0A417Y5B5</accession>
<evidence type="ECO:0000256" key="7">
    <source>
        <dbReference type="ARBA" id="ARBA00022723"/>
    </source>
</evidence>
<dbReference type="Pfam" id="PF17900">
    <property type="entry name" value="Peptidase_M1_N"/>
    <property type="match status" value="1"/>
</dbReference>
<feature type="domain" description="Aminopeptidase N-like N-terminal" evidence="15">
    <location>
        <begin position="50"/>
        <end position="221"/>
    </location>
</feature>
<gene>
    <name evidence="16" type="ORF">D0Z08_05710</name>
</gene>
<dbReference type="InterPro" id="IPR027268">
    <property type="entry name" value="Peptidase_M4/M1_CTD_sf"/>
</dbReference>
<evidence type="ECO:0000256" key="13">
    <source>
        <dbReference type="SAM" id="SignalP"/>
    </source>
</evidence>
<dbReference type="SUPFAM" id="SSF55486">
    <property type="entry name" value="Metalloproteases ('zincins'), catalytic domain"/>
    <property type="match status" value="1"/>
</dbReference>
<evidence type="ECO:0000256" key="4">
    <source>
        <dbReference type="ARBA" id="ARBA00012564"/>
    </source>
</evidence>
<dbReference type="CDD" id="cd09603">
    <property type="entry name" value="M1_APN_like"/>
    <property type="match status" value="1"/>
</dbReference>
<evidence type="ECO:0000256" key="1">
    <source>
        <dbReference type="ARBA" id="ARBA00000098"/>
    </source>
</evidence>
<dbReference type="GO" id="GO:0006508">
    <property type="term" value="P:proteolysis"/>
    <property type="evidence" value="ECO:0007669"/>
    <property type="project" value="UniProtKB-KW"/>
</dbReference>
<evidence type="ECO:0000313" key="16">
    <source>
        <dbReference type="EMBL" id="RHW27795.1"/>
    </source>
</evidence>
<evidence type="ECO:0000256" key="8">
    <source>
        <dbReference type="ARBA" id="ARBA00022801"/>
    </source>
</evidence>
<dbReference type="InterPro" id="IPR014782">
    <property type="entry name" value="Peptidase_M1_dom"/>
</dbReference>
<keyword evidence="6" id="KW-0645">Protease</keyword>
<comment type="catalytic activity">
    <reaction evidence="1">
        <text>Release of an N-terminal amino acid, Xaa-|-Yaa- from a peptide, amide or arylamide. Xaa is preferably Ala, but may be most amino acids including Pro (slow action). When a terminal hydrophobic residue is followed by a prolyl residue, the two may be released as an intact Xaa-Pro dipeptide.</text>
        <dbReference type="EC" id="3.4.11.2"/>
    </reaction>
</comment>
<evidence type="ECO:0000256" key="10">
    <source>
        <dbReference type="ARBA" id="ARBA00023049"/>
    </source>
</evidence>
<feature type="chain" id="PRO_5019224459" description="Aminopeptidase N" evidence="13">
    <location>
        <begin position="29"/>
        <end position="467"/>
    </location>
</feature>
<keyword evidence="17" id="KW-1185">Reference proteome</keyword>
<keyword evidence="9" id="KW-0862">Zinc</keyword>
<proteinExistence type="inferred from homology"/>
<evidence type="ECO:0000259" key="15">
    <source>
        <dbReference type="Pfam" id="PF17900"/>
    </source>
</evidence>
<reference evidence="16 17" key="1">
    <citation type="submission" date="2018-09" db="EMBL/GenBank/DDBJ databases">
        <title>Genome sequencing of Nocardioides immobilis CCTCC AB 2017083 for comparison to Nocardioides silvaticus.</title>
        <authorList>
            <person name="Li C."/>
            <person name="Wang G."/>
        </authorList>
    </citation>
    <scope>NUCLEOTIDE SEQUENCE [LARGE SCALE GENOMIC DNA]</scope>
    <source>
        <strain evidence="16 17">CCTCC AB 2017083</strain>
    </source>
</reference>
<name>A0A417Y5B5_9ACTN</name>
<feature type="domain" description="Peptidase M1 membrane alanine aminopeptidase" evidence="14">
    <location>
        <begin position="295"/>
        <end position="452"/>
    </location>
</feature>
<keyword evidence="8" id="KW-0378">Hydrolase</keyword>
<dbReference type="RefSeq" id="WP_118923577.1">
    <property type="nucleotide sequence ID" value="NZ_QXGH01000011.1"/>
</dbReference>
<dbReference type="SUPFAM" id="SSF63737">
    <property type="entry name" value="Leukotriene A4 hydrolase N-terminal domain"/>
    <property type="match status" value="1"/>
</dbReference>
<dbReference type="Gene3D" id="2.60.40.1730">
    <property type="entry name" value="tricorn interacting facor f3 domain"/>
    <property type="match status" value="1"/>
</dbReference>
<dbReference type="AlphaFoldDB" id="A0A417Y5B5"/>
<dbReference type="EMBL" id="QXGH01000011">
    <property type="protein sequence ID" value="RHW27795.1"/>
    <property type="molecule type" value="Genomic_DNA"/>
</dbReference>
<dbReference type="InterPro" id="IPR050344">
    <property type="entry name" value="Peptidase_M1_aminopeptidases"/>
</dbReference>
<dbReference type="PANTHER" id="PTHR11533">
    <property type="entry name" value="PROTEASE M1 ZINC METALLOPROTEASE"/>
    <property type="match status" value="1"/>
</dbReference>
<dbReference type="Proteomes" id="UP000283644">
    <property type="component" value="Unassembled WGS sequence"/>
</dbReference>
<evidence type="ECO:0000256" key="2">
    <source>
        <dbReference type="ARBA" id="ARBA00001947"/>
    </source>
</evidence>
<feature type="signal peptide" evidence="13">
    <location>
        <begin position="1"/>
        <end position="28"/>
    </location>
</feature>
<evidence type="ECO:0000256" key="5">
    <source>
        <dbReference type="ARBA" id="ARBA00015611"/>
    </source>
</evidence>
<dbReference type="EC" id="3.4.11.2" evidence="4"/>
<dbReference type="GO" id="GO:0008237">
    <property type="term" value="F:metallopeptidase activity"/>
    <property type="evidence" value="ECO:0007669"/>
    <property type="project" value="UniProtKB-KW"/>
</dbReference>
<keyword evidence="10" id="KW-0482">Metalloprotease</keyword>
<keyword evidence="13" id="KW-0732">Signal</keyword>
<evidence type="ECO:0000313" key="17">
    <source>
        <dbReference type="Proteomes" id="UP000283644"/>
    </source>
</evidence>
<evidence type="ECO:0000256" key="11">
    <source>
        <dbReference type="ARBA" id="ARBA00029811"/>
    </source>
</evidence>
<evidence type="ECO:0000256" key="6">
    <source>
        <dbReference type="ARBA" id="ARBA00022670"/>
    </source>
</evidence>
<evidence type="ECO:0000256" key="3">
    <source>
        <dbReference type="ARBA" id="ARBA00010136"/>
    </source>
</evidence>
<evidence type="ECO:0000259" key="14">
    <source>
        <dbReference type="Pfam" id="PF01433"/>
    </source>
</evidence>
<sequence>MLRRPRIAPFLAVALVGALATGSAAAPAAAPQVPDPYYPADGNAGYDVRHYDIHDRYRFGDRHLKGVTTVRLVPSEELTTFNLDLLLKVDAVRVDGVVADFEKANLHELAITPVTPLAAGEPVDVRVRYHGFPASLEWPVPHGERNWLANDHEVVTMNEPHIAAWWFPSNDHPSDKARFDIRITTGQGRKVVSNGVLKGRTVHGRTATTHWRMTDPMTTYLAFFAAGDFRTERGRAHGQRYYNAVSTRLPATEEAYALDMLRRSARITAWLERELGDYPFATTGGLVTSIDLNFALENQSRPTYPSWIYPSVVVHELAHQWFGDSVSVARWQDIWLNEGFATYMERRYAEAQGRQTTNRWLHVTYRYLPDDDPFWNLDISDPGPQRLFDGAVYDRGAMTLAALRNRIGKADFRQLLRRWVTVHRDANATSEQFETMAEDVSGENLDAFFEAWLRADNAPPNTAAYGL</sequence>
<comment type="cofactor">
    <cofactor evidence="2">
        <name>Zn(2+)</name>
        <dbReference type="ChEBI" id="CHEBI:29105"/>
    </cofactor>
</comment>
<evidence type="ECO:0000256" key="9">
    <source>
        <dbReference type="ARBA" id="ARBA00022833"/>
    </source>
</evidence>
<keyword evidence="7" id="KW-0479">Metal-binding</keyword>
<organism evidence="16 17">
    <name type="scientific">Nocardioides immobilis</name>
    <dbReference type="NCBI Taxonomy" id="2049295"/>
    <lineage>
        <taxon>Bacteria</taxon>
        <taxon>Bacillati</taxon>
        <taxon>Actinomycetota</taxon>
        <taxon>Actinomycetes</taxon>
        <taxon>Propionibacteriales</taxon>
        <taxon>Nocardioidaceae</taxon>
        <taxon>Nocardioides</taxon>
    </lineage>
</organism>
<evidence type="ECO:0000256" key="12">
    <source>
        <dbReference type="ARBA" id="ARBA00031533"/>
    </source>
</evidence>
<dbReference type="Pfam" id="PF01433">
    <property type="entry name" value="Peptidase_M1"/>
    <property type="match status" value="1"/>
</dbReference>
<comment type="caution">
    <text evidence="16">The sequence shown here is derived from an EMBL/GenBank/DDBJ whole genome shotgun (WGS) entry which is preliminary data.</text>
</comment>
<dbReference type="Gene3D" id="1.10.390.10">
    <property type="entry name" value="Neutral Protease Domain 2"/>
    <property type="match status" value="1"/>
</dbReference>